<keyword evidence="3" id="KW-1185">Reference proteome</keyword>
<dbReference type="Pfam" id="PF12937">
    <property type="entry name" value="F-box-like"/>
    <property type="match status" value="1"/>
</dbReference>
<name>A0A067LY45_BOTB1</name>
<dbReference type="STRING" id="930990.A0A067LY45"/>
<accession>A0A067LY45</accession>
<dbReference type="PANTHER" id="PTHR38926">
    <property type="entry name" value="F-BOX DOMAIN CONTAINING PROTEIN, EXPRESSED"/>
    <property type="match status" value="1"/>
</dbReference>
<dbReference type="Gene3D" id="3.80.10.10">
    <property type="entry name" value="Ribonuclease Inhibitor"/>
    <property type="match status" value="1"/>
</dbReference>
<gene>
    <name evidence="2" type="ORF">BOTBODRAFT_70451</name>
</gene>
<dbReference type="InParanoid" id="A0A067LY45"/>
<organism evidence="2 3">
    <name type="scientific">Botryobasidium botryosum (strain FD-172 SS1)</name>
    <dbReference type="NCBI Taxonomy" id="930990"/>
    <lineage>
        <taxon>Eukaryota</taxon>
        <taxon>Fungi</taxon>
        <taxon>Dikarya</taxon>
        <taxon>Basidiomycota</taxon>
        <taxon>Agaricomycotina</taxon>
        <taxon>Agaricomycetes</taxon>
        <taxon>Cantharellales</taxon>
        <taxon>Botryobasidiaceae</taxon>
        <taxon>Botryobasidium</taxon>
    </lineage>
</organism>
<evidence type="ECO:0000313" key="2">
    <source>
        <dbReference type="EMBL" id="KDQ07275.1"/>
    </source>
</evidence>
<feature type="domain" description="F-box" evidence="1">
    <location>
        <begin position="107"/>
        <end position="161"/>
    </location>
</feature>
<dbReference type="Proteomes" id="UP000027195">
    <property type="component" value="Unassembled WGS sequence"/>
</dbReference>
<dbReference type="OrthoDB" id="2269034at2759"/>
<sequence length="582" mass="65448">MDIALSQNLPQLLDALFQQIHVDRRAGKELPTVATVRDKLVQNASHTGSLHFHVPNQPDVDSAAALDTECDLIALARDFATEAIRLYAGELIAARSTCRNQSNVTYRLPVEVLSAIFEYVECTSTNSLANLRRRAPLNLSGVSRFWREVACNTPSLWARIDAVSVSLAPLFARRSMQLPLQIELVNEYEGKRSYAVDAAYSLQLTHFTGFIRNLVPCGNRWKSLALQGIGLTSLSQLLRFRAPLLENLYLILSGTRISRESTVSRPLFGGETPHLRVLRLVAMSLPLRSKIYVGLVELHLERINYTISTAFDLLRVLEACPSLERLTLRLLQFETIWGSPLHPSISLRCLKHLELYMLDHRLSDYIISSIIAPVSVRLRLEQGCRTWSSAYLPIAIPNSAEIGNLLIRCRGIDIVEIAGNAVKDNACLLELDFRARHKFSCPPIFLEHFGRIPPFVSLKSLAFEGLDDTFTQELFIALLGNFPSIETLSLRACPSRLLGALASAPNHTPCPMLHTLQLADMHLDESVVQVMQTRVRRREADESGAHIKHVMLFQLREEDRHILEVLKGIFDVVELSEWVVFK</sequence>
<dbReference type="SUPFAM" id="SSF52047">
    <property type="entry name" value="RNI-like"/>
    <property type="match status" value="1"/>
</dbReference>
<dbReference type="InterPro" id="IPR036047">
    <property type="entry name" value="F-box-like_dom_sf"/>
</dbReference>
<reference evidence="3" key="1">
    <citation type="journal article" date="2014" name="Proc. Natl. Acad. Sci. U.S.A.">
        <title>Extensive sampling of basidiomycete genomes demonstrates inadequacy of the white-rot/brown-rot paradigm for wood decay fungi.</title>
        <authorList>
            <person name="Riley R."/>
            <person name="Salamov A.A."/>
            <person name="Brown D.W."/>
            <person name="Nagy L.G."/>
            <person name="Floudas D."/>
            <person name="Held B.W."/>
            <person name="Levasseur A."/>
            <person name="Lombard V."/>
            <person name="Morin E."/>
            <person name="Otillar R."/>
            <person name="Lindquist E.A."/>
            <person name="Sun H."/>
            <person name="LaButti K.M."/>
            <person name="Schmutz J."/>
            <person name="Jabbour D."/>
            <person name="Luo H."/>
            <person name="Baker S.E."/>
            <person name="Pisabarro A.G."/>
            <person name="Walton J.D."/>
            <person name="Blanchette R.A."/>
            <person name="Henrissat B."/>
            <person name="Martin F."/>
            <person name="Cullen D."/>
            <person name="Hibbett D.S."/>
            <person name="Grigoriev I.V."/>
        </authorList>
    </citation>
    <scope>NUCLEOTIDE SEQUENCE [LARGE SCALE GENOMIC DNA]</scope>
    <source>
        <strain evidence="3">FD-172 SS1</strain>
    </source>
</reference>
<dbReference type="PANTHER" id="PTHR38926:SF72">
    <property type="entry name" value="IM:7136021-RELATED"/>
    <property type="match status" value="1"/>
</dbReference>
<evidence type="ECO:0000259" key="1">
    <source>
        <dbReference type="Pfam" id="PF12937"/>
    </source>
</evidence>
<proteinExistence type="predicted"/>
<dbReference type="HOGENOM" id="CLU_024199_1_2_1"/>
<dbReference type="SUPFAM" id="SSF81383">
    <property type="entry name" value="F-box domain"/>
    <property type="match status" value="1"/>
</dbReference>
<protein>
    <recommendedName>
        <fullName evidence="1">F-box domain-containing protein</fullName>
    </recommendedName>
</protein>
<dbReference type="Gene3D" id="1.20.1280.50">
    <property type="match status" value="1"/>
</dbReference>
<dbReference type="InterPro" id="IPR032675">
    <property type="entry name" value="LRR_dom_sf"/>
</dbReference>
<dbReference type="EMBL" id="KL198110">
    <property type="protein sequence ID" value="KDQ07275.1"/>
    <property type="molecule type" value="Genomic_DNA"/>
</dbReference>
<dbReference type="InterPro" id="IPR001810">
    <property type="entry name" value="F-box_dom"/>
</dbReference>
<evidence type="ECO:0000313" key="3">
    <source>
        <dbReference type="Proteomes" id="UP000027195"/>
    </source>
</evidence>
<dbReference type="AlphaFoldDB" id="A0A067LY45"/>